<dbReference type="InterPro" id="IPR052734">
    <property type="entry name" value="Nod_factor_acetyltransferase"/>
</dbReference>
<comment type="caution">
    <text evidence="3">The sequence shown here is derived from an EMBL/GenBank/DDBJ whole genome shotgun (WGS) entry which is preliminary data.</text>
</comment>
<keyword evidence="1" id="KW-0812">Transmembrane</keyword>
<evidence type="ECO:0000313" key="3">
    <source>
        <dbReference type="EMBL" id="MDQ0536978.1"/>
    </source>
</evidence>
<organism evidence="3 4">
    <name type="scientific">Azospirillum picis</name>
    <dbReference type="NCBI Taxonomy" id="488438"/>
    <lineage>
        <taxon>Bacteria</taxon>
        <taxon>Pseudomonadati</taxon>
        <taxon>Pseudomonadota</taxon>
        <taxon>Alphaproteobacteria</taxon>
        <taxon>Rhodospirillales</taxon>
        <taxon>Azospirillaceae</taxon>
        <taxon>Azospirillum</taxon>
    </lineage>
</organism>
<feature type="transmembrane region" description="Helical" evidence="1">
    <location>
        <begin position="15"/>
        <end position="34"/>
    </location>
</feature>
<keyword evidence="4" id="KW-1185">Reference proteome</keyword>
<feature type="transmembrane region" description="Helical" evidence="1">
    <location>
        <begin position="256"/>
        <end position="275"/>
    </location>
</feature>
<gene>
    <name evidence="3" type="ORF">QO018_005877</name>
</gene>
<evidence type="ECO:0000256" key="1">
    <source>
        <dbReference type="SAM" id="Phobius"/>
    </source>
</evidence>
<feature type="domain" description="Acyltransferase 3" evidence="2">
    <location>
        <begin position="13"/>
        <end position="341"/>
    </location>
</feature>
<evidence type="ECO:0000313" key="4">
    <source>
        <dbReference type="Proteomes" id="UP001244552"/>
    </source>
</evidence>
<feature type="transmembrane region" description="Helical" evidence="1">
    <location>
        <begin position="156"/>
        <end position="176"/>
    </location>
</feature>
<feature type="transmembrane region" description="Helical" evidence="1">
    <location>
        <begin position="40"/>
        <end position="60"/>
    </location>
</feature>
<sequence>MSGSIDKTQKMEVNVAKGIGIILVVIGHNSAPVFEHVNVYIYHMPLFFLLSGIGLNPTYSLPQTLIAHAKSLLLYAAAMTFVYSIIGWAIQSVYGIHLLPPAGFSLRYATTRLLTGNGHDALLFLVGWFLIALFFARSLAFLIIKQLARLRGASGPALLVAVAILFCYLGLAKLAPRFQETHAPYLNLLSQVLVGCGFVILGYLHSASTWLWRWLRSPLTALVLMVALYESVVGLAVTPMSMAWSQYPSGFGRHMLTALLGSFAVLSVAAVLAQTKHSAVFAFVGKHSKTVMAHHLFVFTLINAALIQTGLVPAGDVTIWYAWKVTVMWPVYVGLGVGLPLVGHLLRQRPYIMGPWLALIGRLPVVKARLSPDKATEQG</sequence>
<evidence type="ECO:0000259" key="2">
    <source>
        <dbReference type="Pfam" id="PF01757"/>
    </source>
</evidence>
<feature type="transmembrane region" description="Helical" evidence="1">
    <location>
        <begin position="296"/>
        <end position="323"/>
    </location>
</feature>
<keyword evidence="1" id="KW-0472">Membrane</keyword>
<dbReference type="EMBL" id="JAUSVU010000035">
    <property type="protein sequence ID" value="MDQ0536978.1"/>
    <property type="molecule type" value="Genomic_DNA"/>
</dbReference>
<proteinExistence type="predicted"/>
<name>A0ABU0MU12_9PROT</name>
<protein>
    <submittedName>
        <fullName evidence="3">Fucose 4-O-acetylase-like acetyltransferase</fullName>
    </submittedName>
</protein>
<dbReference type="Proteomes" id="UP001244552">
    <property type="component" value="Unassembled WGS sequence"/>
</dbReference>
<dbReference type="PANTHER" id="PTHR37312:SF1">
    <property type="entry name" value="MEMBRANE-BOUND ACYLTRANSFERASE YKRP-RELATED"/>
    <property type="match status" value="1"/>
</dbReference>
<feature type="transmembrane region" description="Helical" evidence="1">
    <location>
        <begin position="72"/>
        <end position="90"/>
    </location>
</feature>
<dbReference type="RefSeq" id="WP_209990555.1">
    <property type="nucleotide sequence ID" value="NZ_JAGINO010000035.1"/>
</dbReference>
<feature type="transmembrane region" description="Helical" evidence="1">
    <location>
        <begin position="329"/>
        <end position="346"/>
    </location>
</feature>
<dbReference type="InterPro" id="IPR002656">
    <property type="entry name" value="Acyl_transf_3_dom"/>
</dbReference>
<dbReference type="PANTHER" id="PTHR37312">
    <property type="entry name" value="MEMBRANE-BOUND ACYLTRANSFERASE YKRP-RELATED"/>
    <property type="match status" value="1"/>
</dbReference>
<dbReference type="Pfam" id="PF01757">
    <property type="entry name" value="Acyl_transf_3"/>
    <property type="match status" value="1"/>
</dbReference>
<reference evidence="3 4" key="1">
    <citation type="submission" date="2023-07" db="EMBL/GenBank/DDBJ databases">
        <title>Genomic Encyclopedia of Type Strains, Phase IV (KMG-IV): sequencing the most valuable type-strain genomes for metagenomic binning, comparative biology and taxonomic classification.</title>
        <authorList>
            <person name="Goeker M."/>
        </authorList>
    </citation>
    <scope>NUCLEOTIDE SEQUENCE [LARGE SCALE GENOMIC DNA]</scope>
    <source>
        <strain evidence="3 4">DSM 19922</strain>
    </source>
</reference>
<feature type="transmembrane region" description="Helical" evidence="1">
    <location>
        <begin position="188"/>
        <end position="212"/>
    </location>
</feature>
<feature type="transmembrane region" description="Helical" evidence="1">
    <location>
        <begin position="219"/>
        <end position="244"/>
    </location>
</feature>
<accession>A0ABU0MU12</accession>
<feature type="transmembrane region" description="Helical" evidence="1">
    <location>
        <begin position="121"/>
        <end position="144"/>
    </location>
</feature>
<keyword evidence="1" id="KW-1133">Transmembrane helix</keyword>